<evidence type="ECO:0000256" key="1">
    <source>
        <dbReference type="ARBA" id="ARBA00004123"/>
    </source>
</evidence>
<keyword evidence="15" id="KW-0469">Meiosis</keyword>
<keyword evidence="14" id="KW-0539">Nucleus</keyword>
<evidence type="ECO:0000256" key="6">
    <source>
        <dbReference type="ARBA" id="ARBA00022741"/>
    </source>
</evidence>
<dbReference type="PANTHER" id="PTHR45629:SF7">
    <property type="entry name" value="DNA EXCISION REPAIR PROTEIN ERCC-6-RELATED"/>
    <property type="match status" value="1"/>
</dbReference>
<dbReference type="GO" id="GO:0006283">
    <property type="term" value="P:transcription-coupled nucleotide-excision repair"/>
    <property type="evidence" value="ECO:0007669"/>
    <property type="project" value="TreeGrafter"/>
</dbReference>
<evidence type="ECO:0000313" key="21">
    <source>
        <dbReference type="EMBL" id="KAG8232118.1"/>
    </source>
</evidence>
<dbReference type="OrthoDB" id="413460at2759"/>
<protein>
    <recommendedName>
        <fullName evidence="4">DNA repair and recombination protein RAD54-like</fullName>
    </recommendedName>
    <alternativeName>
        <fullName evidence="18">Protein okra</fullName>
    </alternativeName>
</protein>
<keyword evidence="8" id="KW-0498">Mitosis</keyword>
<evidence type="ECO:0000256" key="4">
    <source>
        <dbReference type="ARBA" id="ARBA00015341"/>
    </source>
</evidence>
<keyword evidence="9" id="KW-0378">Hydrolase</keyword>
<dbReference type="PANTHER" id="PTHR45629">
    <property type="entry name" value="SNF2/RAD54 FAMILY MEMBER"/>
    <property type="match status" value="1"/>
</dbReference>
<evidence type="ECO:0000256" key="12">
    <source>
        <dbReference type="ARBA" id="ARBA00023125"/>
    </source>
</evidence>
<keyword evidence="11" id="KW-0067">ATP-binding</keyword>
<evidence type="ECO:0000256" key="7">
    <source>
        <dbReference type="ARBA" id="ARBA00022763"/>
    </source>
</evidence>
<dbReference type="InterPro" id="IPR050496">
    <property type="entry name" value="SNF2_RAD54_helicase_repair"/>
</dbReference>
<evidence type="ECO:0000256" key="2">
    <source>
        <dbReference type="ARBA" id="ARBA00007025"/>
    </source>
</evidence>
<evidence type="ECO:0000256" key="16">
    <source>
        <dbReference type="ARBA" id="ARBA00023306"/>
    </source>
</evidence>
<keyword evidence="12" id="KW-0238">DNA-binding</keyword>
<dbReference type="SUPFAM" id="SSF52540">
    <property type="entry name" value="P-loop containing nucleoside triphosphate hydrolases"/>
    <property type="match status" value="1"/>
</dbReference>
<dbReference type="CDD" id="cd18793">
    <property type="entry name" value="SF2_C_SNF"/>
    <property type="match status" value="1"/>
</dbReference>
<feature type="domain" description="Helicase C-terminal" evidence="20">
    <location>
        <begin position="1"/>
        <end position="136"/>
    </location>
</feature>
<name>A0A8K0KD20_LADFU</name>
<evidence type="ECO:0000256" key="9">
    <source>
        <dbReference type="ARBA" id="ARBA00022801"/>
    </source>
</evidence>
<feature type="region of interest" description="Disordered" evidence="19">
    <location>
        <begin position="274"/>
        <end position="306"/>
    </location>
</feature>
<dbReference type="Pfam" id="PF25875">
    <property type="entry name" value="WHD_Rad26_CSB"/>
    <property type="match status" value="1"/>
</dbReference>
<evidence type="ECO:0000256" key="10">
    <source>
        <dbReference type="ARBA" id="ARBA00022806"/>
    </source>
</evidence>
<dbReference type="EMBL" id="KZ308595">
    <property type="protein sequence ID" value="KAG8232118.1"/>
    <property type="molecule type" value="Genomic_DNA"/>
</dbReference>
<dbReference type="GO" id="GO:0008094">
    <property type="term" value="F:ATP-dependent activity, acting on DNA"/>
    <property type="evidence" value="ECO:0007669"/>
    <property type="project" value="TreeGrafter"/>
</dbReference>
<dbReference type="GO" id="GO:0051301">
    <property type="term" value="P:cell division"/>
    <property type="evidence" value="ECO:0007669"/>
    <property type="project" value="UniProtKB-KW"/>
</dbReference>
<dbReference type="Pfam" id="PF00271">
    <property type="entry name" value="Helicase_C"/>
    <property type="match status" value="1"/>
</dbReference>
<evidence type="ECO:0000256" key="15">
    <source>
        <dbReference type="ARBA" id="ARBA00023254"/>
    </source>
</evidence>
<dbReference type="PROSITE" id="PS51194">
    <property type="entry name" value="HELICASE_CTER"/>
    <property type="match status" value="1"/>
</dbReference>
<gene>
    <name evidence="21" type="ORF">J437_LFUL012127</name>
</gene>
<evidence type="ECO:0000256" key="3">
    <source>
        <dbReference type="ARBA" id="ARBA00011467"/>
    </source>
</evidence>
<comment type="similarity">
    <text evidence="2">Belongs to the SNF2/RAD54 helicase family.</text>
</comment>
<dbReference type="GO" id="GO:0005634">
    <property type="term" value="C:nucleus"/>
    <property type="evidence" value="ECO:0007669"/>
    <property type="project" value="TreeGrafter"/>
</dbReference>
<dbReference type="Gene3D" id="1.20.120.850">
    <property type="entry name" value="SWI2/SNF2 ATPases, N-terminal domain"/>
    <property type="match status" value="1"/>
</dbReference>
<keyword evidence="13" id="KW-0234">DNA repair</keyword>
<keyword evidence="6" id="KW-0547">Nucleotide-binding</keyword>
<dbReference type="InterPro" id="IPR049730">
    <property type="entry name" value="SNF2/RAD54-like_C"/>
</dbReference>
<keyword evidence="10" id="KW-0347">Helicase</keyword>
<evidence type="ECO:0000256" key="11">
    <source>
        <dbReference type="ARBA" id="ARBA00022840"/>
    </source>
</evidence>
<sequence length="570" mass="64510">MMCILENFIRQQGYSYLKLDGSTSISARQPLINEFNQNSSHFIFLLTTKVGGLGVNLTGANRVVIYDPDWNPATDVQARERAWRPGQVRHVTVYRLITAGTIEEKIYHRQIFKQFLSDRVLRDPRRRRFFKSNDLYELFTLQEDGDDLGEKGAKTETSAIFAGTGSEIRMSAVIPKSKRKLSKKEILEKVEKSTERNESRKSAKQEINVIKKRKNSFDEAPSPSVSAPSNDNLTNIDAEKKIVAESTVTFSREKIEMMKRLAQNLSLKISKKLDEGGSKEDGSKKKKKEKEERKRVKKEKRRKNKKEIKFEGERVAHLVGCEQAKRNQQQNEEKVNTDQDNYVLRKLFAKSGLQTALHHDVIMEGGDADYALVEGEAERVAHEAVKALKESRRKCWAAREGIPTWTGQSGVLGGSTSKPLRFGKKKQSAALVGSSSSKTSEKQETMLSSSEILSQIRKKEGLLDYFRWKKRVKDMRANGEEGDIEETNLSSCGVSREQADLLDDIRMFVACGATQDGQATTKEILARFQDRLPSGTTPQLFKSLLKSVCNFENGENTGSGLWKLKPEFHD</sequence>
<feature type="region of interest" description="Disordered" evidence="19">
    <location>
        <begin position="190"/>
        <end position="233"/>
    </location>
</feature>
<dbReference type="Gene3D" id="3.40.50.300">
    <property type="entry name" value="P-loop containing nucleotide triphosphate hydrolases"/>
    <property type="match status" value="1"/>
</dbReference>
<dbReference type="InterPro" id="IPR058951">
    <property type="entry name" value="WHD_Rad26_CSB-like"/>
</dbReference>
<evidence type="ECO:0000256" key="8">
    <source>
        <dbReference type="ARBA" id="ARBA00022776"/>
    </source>
</evidence>
<dbReference type="GO" id="GO:0051321">
    <property type="term" value="P:meiotic cell cycle"/>
    <property type="evidence" value="ECO:0007669"/>
    <property type="project" value="UniProtKB-KW"/>
</dbReference>
<organism evidence="21 22">
    <name type="scientific">Ladona fulva</name>
    <name type="common">Scarce chaser dragonfly</name>
    <name type="synonym">Libellula fulva</name>
    <dbReference type="NCBI Taxonomy" id="123851"/>
    <lineage>
        <taxon>Eukaryota</taxon>
        <taxon>Metazoa</taxon>
        <taxon>Ecdysozoa</taxon>
        <taxon>Arthropoda</taxon>
        <taxon>Hexapoda</taxon>
        <taxon>Insecta</taxon>
        <taxon>Pterygota</taxon>
        <taxon>Palaeoptera</taxon>
        <taxon>Odonata</taxon>
        <taxon>Epiprocta</taxon>
        <taxon>Anisoptera</taxon>
        <taxon>Libelluloidea</taxon>
        <taxon>Libellulidae</taxon>
        <taxon>Ladona</taxon>
    </lineage>
</organism>
<reference evidence="21" key="2">
    <citation type="submission" date="2017-10" db="EMBL/GenBank/DDBJ databases">
        <title>Ladona fulva Genome sequencing and assembly.</title>
        <authorList>
            <person name="Murali S."/>
            <person name="Richards S."/>
            <person name="Bandaranaike D."/>
            <person name="Bellair M."/>
            <person name="Blankenburg K."/>
            <person name="Chao H."/>
            <person name="Dinh H."/>
            <person name="Doddapaneni H."/>
            <person name="Dugan-Rocha S."/>
            <person name="Elkadiri S."/>
            <person name="Gnanaolivu R."/>
            <person name="Hernandez B."/>
            <person name="Skinner E."/>
            <person name="Javaid M."/>
            <person name="Lee S."/>
            <person name="Li M."/>
            <person name="Ming W."/>
            <person name="Munidasa M."/>
            <person name="Muniz J."/>
            <person name="Nguyen L."/>
            <person name="Hughes D."/>
            <person name="Osuji N."/>
            <person name="Pu L.-L."/>
            <person name="Puazo M."/>
            <person name="Qu C."/>
            <person name="Quiroz J."/>
            <person name="Raj R."/>
            <person name="Weissenberger G."/>
            <person name="Xin Y."/>
            <person name="Zou X."/>
            <person name="Han Y."/>
            <person name="Worley K."/>
            <person name="Muzny D."/>
            <person name="Gibbs R."/>
        </authorList>
    </citation>
    <scope>NUCLEOTIDE SEQUENCE</scope>
    <source>
        <strain evidence="21">Sampled in the wild</strain>
    </source>
</reference>
<keyword evidence="16" id="KW-0131">Cell cycle</keyword>
<reference evidence="21" key="1">
    <citation type="submission" date="2013-04" db="EMBL/GenBank/DDBJ databases">
        <authorList>
            <person name="Qu J."/>
            <person name="Murali S.C."/>
            <person name="Bandaranaike D."/>
            <person name="Bellair M."/>
            <person name="Blankenburg K."/>
            <person name="Chao H."/>
            <person name="Dinh H."/>
            <person name="Doddapaneni H."/>
            <person name="Downs B."/>
            <person name="Dugan-Rocha S."/>
            <person name="Elkadiri S."/>
            <person name="Gnanaolivu R.D."/>
            <person name="Hernandez B."/>
            <person name="Javaid M."/>
            <person name="Jayaseelan J.C."/>
            <person name="Lee S."/>
            <person name="Li M."/>
            <person name="Ming W."/>
            <person name="Munidasa M."/>
            <person name="Muniz J."/>
            <person name="Nguyen L."/>
            <person name="Ongeri F."/>
            <person name="Osuji N."/>
            <person name="Pu L.-L."/>
            <person name="Puazo M."/>
            <person name="Qu C."/>
            <person name="Quiroz J."/>
            <person name="Raj R."/>
            <person name="Weissenberger G."/>
            <person name="Xin Y."/>
            <person name="Zou X."/>
            <person name="Han Y."/>
            <person name="Richards S."/>
            <person name="Worley K."/>
            <person name="Muzny D."/>
            <person name="Gibbs R."/>
        </authorList>
    </citation>
    <scope>NUCLEOTIDE SEQUENCE</scope>
    <source>
        <strain evidence="21">Sampled in the wild</strain>
    </source>
</reference>
<keyword evidence="22" id="KW-1185">Reference proteome</keyword>
<evidence type="ECO:0000313" key="22">
    <source>
        <dbReference type="Proteomes" id="UP000792457"/>
    </source>
</evidence>
<proteinExistence type="inferred from homology"/>
<dbReference type="CDD" id="cd22254">
    <property type="entry name" value="CSB_WHD"/>
    <property type="match status" value="1"/>
</dbReference>
<feature type="compositionally biased region" description="Basic and acidic residues" evidence="19">
    <location>
        <begin position="190"/>
        <end position="204"/>
    </location>
</feature>
<dbReference type="AlphaFoldDB" id="A0A8K0KD20"/>
<evidence type="ECO:0000256" key="18">
    <source>
        <dbReference type="ARBA" id="ARBA00029956"/>
    </source>
</evidence>
<dbReference type="InterPro" id="IPR001650">
    <property type="entry name" value="Helicase_C-like"/>
</dbReference>
<evidence type="ECO:0000256" key="13">
    <source>
        <dbReference type="ARBA" id="ARBA00023204"/>
    </source>
</evidence>
<feature type="compositionally biased region" description="Basic and acidic residues" evidence="19">
    <location>
        <begin position="274"/>
        <end position="294"/>
    </location>
</feature>
<evidence type="ECO:0000256" key="19">
    <source>
        <dbReference type="SAM" id="MobiDB-lite"/>
    </source>
</evidence>
<evidence type="ECO:0000256" key="14">
    <source>
        <dbReference type="ARBA" id="ARBA00023242"/>
    </source>
</evidence>
<feature type="compositionally biased region" description="Basic residues" evidence="19">
    <location>
        <begin position="295"/>
        <end position="306"/>
    </location>
</feature>
<dbReference type="Proteomes" id="UP000792457">
    <property type="component" value="Unassembled WGS sequence"/>
</dbReference>
<evidence type="ECO:0000259" key="20">
    <source>
        <dbReference type="PROSITE" id="PS51194"/>
    </source>
</evidence>
<keyword evidence="7" id="KW-0227">DNA damage</keyword>
<dbReference type="InterPro" id="IPR027417">
    <property type="entry name" value="P-loop_NTPase"/>
</dbReference>
<evidence type="ECO:0000256" key="5">
    <source>
        <dbReference type="ARBA" id="ARBA00022618"/>
    </source>
</evidence>
<dbReference type="SMART" id="SM00490">
    <property type="entry name" value="HELICc"/>
    <property type="match status" value="1"/>
</dbReference>
<evidence type="ECO:0000256" key="17">
    <source>
        <dbReference type="ARBA" id="ARBA00024776"/>
    </source>
</evidence>
<accession>A0A8K0KD20</accession>
<dbReference type="GO" id="GO:0016787">
    <property type="term" value="F:hydrolase activity"/>
    <property type="evidence" value="ECO:0007669"/>
    <property type="project" value="UniProtKB-KW"/>
</dbReference>
<comment type="caution">
    <text evidence="21">The sequence shown here is derived from an EMBL/GenBank/DDBJ whole genome shotgun (WGS) entry which is preliminary data.</text>
</comment>
<feature type="compositionally biased region" description="Polar residues" evidence="19">
    <location>
        <begin position="223"/>
        <end position="233"/>
    </location>
</feature>
<comment type="function">
    <text evidence="17">Involved in mitotic DNA repair and meiotic recombination. Functions in the recombinational DNA repair pathway. Essential for interhomolog gene conversion (GC), but may have a less important role in intersister GC than spn-A/Rad51. In the presence of DNA, spn-A/Rad51 enhances the ATPase activity of okr/Rad54.</text>
</comment>
<keyword evidence="5" id="KW-0132">Cell division</keyword>
<comment type="subcellular location">
    <subcellularLocation>
        <location evidence="1">Nucleus</location>
    </subcellularLocation>
</comment>
<comment type="subunit">
    <text evidence="3">Interacts (via N-terminus) with spn-A/Rad51.</text>
</comment>